<feature type="region of interest" description="Disordered" evidence="1">
    <location>
        <begin position="1"/>
        <end position="124"/>
    </location>
</feature>
<evidence type="ECO:0000313" key="2">
    <source>
        <dbReference type="EMBL" id="RUM24556.1"/>
    </source>
</evidence>
<dbReference type="EMBL" id="RJTH01000005">
    <property type="protein sequence ID" value="RUM24556.1"/>
    <property type="molecule type" value="Genomic_DNA"/>
</dbReference>
<dbReference type="OrthoDB" id="8305160at2"/>
<dbReference type="Proteomes" id="UP000278823">
    <property type="component" value="Unassembled WGS sequence"/>
</dbReference>
<sequence>MVDPVNRISSTAASEPTKAGISTSIGSEPDNAWVAARQSRITADQQASKRTAETDGAGSLIPHADQVVDEEEHPRKRRHGHAGSEEGQEAGDEAEQPTLSGESERIGTRNFDDDTPFGERVVIV</sequence>
<protein>
    <submittedName>
        <fullName evidence="2">Uncharacterized protein</fullName>
    </submittedName>
</protein>
<keyword evidence="3" id="KW-1185">Reference proteome</keyword>
<feature type="compositionally biased region" description="Acidic residues" evidence="1">
    <location>
        <begin position="86"/>
        <end position="95"/>
    </location>
</feature>
<feature type="compositionally biased region" description="Basic and acidic residues" evidence="1">
    <location>
        <begin position="102"/>
        <end position="112"/>
    </location>
</feature>
<comment type="caution">
    <text evidence="2">The sequence shown here is derived from an EMBL/GenBank/DDBJ whole genome shotgun (WGS) entry which is preliminary data.</text>
</comment>
<proteinExistence type="predicted"/>
<dbReference type="RefSeq" id="WP_126922244.1">
    <property type="nucleotide sequence ID" value="NZ_ML133690.1"/>
</dbReference>
<organism evidence="2 3">
    <name type="scientific">Rhizobium vallis</name>
    <dbReference type="NCBI Taxonomy" id="634290"/>
    <lineage>
        <taxon>Bacteria</taxon>
        <taxon>Pseudomonadati</taxon>
        <taxon>Pseudomonadota</taxon>
        <taxon>Alphaproteobacteria</taxon>
        <taxon>Hyphomicrobiales</taxon>
        <taxon>Rhizobiaceae</taxon>
        <taxon>Rhizobium/Agrobacterium group</taxon>
        <taxon>Rhizobium</taxon>
    </lineage>
</organism>
<reference evidence="3" key="1">
    <citation type="submission" date="2018-11" db="EMBL/GenBank/DDBJ databases">
        <title>Rhizobium chutanense sp. nov., isolated from root nodules of Phaseolus vulgaris in China.</title>
        <authorList>
            <person name="Huo Y."/>
        </authorList>
    </citation>
    <scope>NUCLEOTIDE SEQUENCE [LARGE SCALE GENOMIC DNA]</scope>
    <source>
        <strain evidence="3">CCBAU 65647</strain>
    </source>
</reference>
<feature type="compositionally biased region" description="Polar residues" evidence="1">
    <location>
        <begin position="39"/>
        <end position="49"/>
    </location>
</feature>
<accession>A0A3S0R972</accession>
<dbReference type="AlphaFoldDB" id="A0A3S0R972"/>
<evidence type="ECO:0000256" key="1">
    <source>
        <dbReference type="SAM" id="MobiDB-lite"/>
    </source>
</evidence>
<feature type="compositionally biased region" description="Polar residues" evidence="1">
    <location>
        <begin position="7"/>
        <end position="26"/>
    </location>
</feature>
<gene>
    <name evidence="2" type="ORF">EFQ99_17470</name>
</gene>
<evidence type="ECO:0000313" key="3">
    <source>
        <dbReference type="Proteomes" id="UP000278823"/>
    </source>
</evidence>
<name>A0A3S0R972_9HYPH</name>